<gene>
    <name evidence="4" type="ORF">J42TS3_38560</name>
</gene>
<proteinExistence type="predicted"/>
<dbReference type="Pfam" id="PF00498">
    <property type="entry name" value="FHA"/>
    <property type="match status" value="1"/>
</dbReference>
<keyword evidence="2" id="KW-0812">Transmembrane</keyword>
<dbReference type="InterPro" id="IPR000253">
    <property type="entry name" value="FHA_dom"/>
</dbReference>
<dbReference type="Proteomes" id="UP000679992">
    <property type="component" value="Unassembled WGS sequence"/>
</dbReference>
<organism evidence="4 5">
    <name type="scientific">Paenibacillus vini</name>
    <dbReference type="NCBI Taxonomy" id="1476024"/>
    <lineage>
        <taxon>Bacteria</taxon>
        <taxon>Bacillati</taxon>
        <taxon>Bacillota</taxon>
        <taxon>Bacilli</taxon>
        <taxon>Bacillales</taxon>
        <taxon>Paenibacillaceae</taxon>
        <taxon>Paenibacillus</taxon>
    </lineage>
</organism>
<dbReference type="Gene3D" id="2.60.200.20">
    <property type="match status" value="1"/>
</dbReference>
<dbReference type="PROSITE" id="PS50006">
    <property type="entry name" value="FHA_DOMAIN"/>
    <property type="match status" value="1"/>
</dbReference>
<feature type="transmembrane region" description="Helical" evidence="2">
    <location>
        <begin position="277"/>
        <end position="295"/>
    </location>
</feature>
<dbReference type="InterPro" id="IPR045962">
    <property type="entry name" value="DUF6382"/>
</dbReference>
<protein>
    <recommendedName>
        <fullName evidence="3">FHA domain-containing protein</fullName>
    </recommendedName>
</protein>
<name>A0ABQ4MFQ6_9BACL</name>
<keyword evidence="5" id="KW-1185">Reference proteome</keyword>
<dbReference type="RefSeq" id="WP_211021824.1">
    <property type="nucleotide sequence ID" value="NZ_BOSL01000014.1"/>
</dbReference>
<evidence type="ECO:0000256" key="2">
    <source>
        <dbReference type="SAM" id="Phobius"/>
    </source>
</evidence>
<keyword evidence="2" id="KW-0472">Membrane</keyword>
<feature type="transmembrane region" description="Helical" evidence="2">
    <location>
        <begin position="301"/>
        <end position="321"/>
    </location>
</feature>
<dbReference type="Pfam" id="PF19909">
    <property type="entry name" value="DUF6382"/>
    <property type="match status" value="1"/>
</dbReference>
<accession>A0ABQ4MFQ6</accession>
<feature type="domain" description="FHA" evidence="3">
    <location>
        <begin position="445"/>
        <end position="495"/>
    </location>
</feature>
<dbReference type="InterPro" id="IPR008984">
    <property type="entry name" value="SMAD_FHA_dom_sf"/>
</dbReference>
<dbReference type="CDD" id="cd00060">
    <property type="entry name" value="FHA"/>
    <property type="match status" value="1"/>
</dbReference>
<dbReference type="SUPFAM" id="SSF49879">
    <property type="entry name" value="SMAD/FHA domain"/>
    <property type="match status" value="1"/>
</dbReference>
<dbReference type="PANTHER" id="PTHR23308">
    <property type="entry name" value="NUCLEAR INHIBITOR OF PROTEIN PHOSPHATASE-1"/>
    <property type="match status" value="1"/>
</dbReference>
<sequence length="526" mass="58628">MRELVTDFVRNGGTYMVVTALEGMHSSQISRVQQAMLSSVNIPNLLRVDVREIDFEVSIHYEITGKRMLSQCLKQEKIGMPELYSLLLQALTVLDDSKQYMLSQDNFLMDENHIFVEESLAAGTLHFAYLPVTDRSTEEPLAKKLIALITKMMTSVTVIEGNGIQQLLRFCSDELFSVAEMKKLLLRLLLDDKPAKSESNMVAGKRLVQQPLPASVTIREYMPPHSPSSAGVNINPPSFLARGKEQFKLPTELDDNEQQVGETGENEETGSTSKTTYIMLGALLVIAMIWKLLYFDHPGSFSLMICLALTLLIAVFAMLIWKGKWSIPGRFKLSGKQHDSEELELSDKREDLLLEKGWRWNEPNEPLNNLTGIPPVQEDRYAPPVVEPAVNFVPVPQPKTVLLSRRSAHGSEPDMSSSSEPSFSLDRMGPGEDRGESIPLSPGSFVIGRSEEMVQYVDLTPGVSRAHAELMIRADECSLKDLGSRNGTRLGGEVIAPYKEYSLNPGDSFMIAECTYTLRKSGRPSL</sequence>
<feature type="region of interest" description="Disordered" evidence="1">
    <location>
        <begin position="404"/>
        <end position="443"/>
    </location>
</feature>
<reference evidence="4 5" key="1">
    <citation type="submission" date="2021-03" db="EMBL/GenBank/DDBJ databases">
        <title>Antimicrobial resistance genes in bacteria isolated from Japanese honey, and their potential for conferring macrolide and lincosamide resistance in the American foulbrood pathogen Paenibacillus larvae.</title>
        <authorList>
            <person name="Okamoto M."/>
            <person name="Kumagai M."/>
            <person name="Kanamori H."/>
            <person name="Takamatsu D."/>
        </authorList>
    </citation>
    <scope>NUCLEOTIDE SEQUENCE [LARGE SCALE GENOMIC DNA]</scope>
    <source>
        <strain evidence="4 5">J42TS3</strain>
    </source>
</reference>
<keyword evidence="2" id="KW-1133">Transmembrane helix</keyword>
<comment type="caution">
    <text evidence="4">The sequence shown here is derived from an EMBL/GenBank/DDBJ whole genome shotgun (WGS) entry which is preliminary data.</text>
</comment>
<evidence type="ECO:0000259" key="3">
    <source>
        <dbReference type="PROSITE" id="PS50006"/>
    </source>
</evidence>
<dbReference type="InterPro" id="IPR050923">
    <property type="entry name" value="Cell_Proc_Reg/RNA_Proc"/>
</dbReference>
<evidence type="ECO:0000313" key="4">
    <source>
        <dbReference type="EMBL" id="GIP54821.1"/>
    </source>
</evidence>
<dbReference type="SMART" id="SM00240">
    <property type="entry name" value="FHA"/>
    <property type="match status" value="1"/>
</dbReference>
<evidence type="ECO:0000256" key="1">
    <source>
        <dbReference type="SAM" id="MobiDB-lite"/>
    </source>
</evidence>
<evidence type="ECO:0000313" key="5">
    <source>
        <dbReference type="Proteomes" id="UP000679992"/>
    </source>
</evidence>
<feature type="compositionally biased region" description="Low complexity" evidence="1">
    <location>
        <begin position="413"/>
        <end position="424"/>
    </location>
</feature>
<dbReference type="EMBL" id="BOSL01000014">
    <property type="protein sequence ID" value="GIP54821.1"/>
    <property type="molecule type" value="Genomic_DNA"/>
</dbReference>